<evidence type="ECO:0000256" key="1">
    <source>
        <dbReference type="ARBA" id="ARBA00004651"/>
    </source>
</evidence>
<feature type="transmembrane region" description="Helical" evidence="7">
    <location>
        <begin position="169"/>
        <end position="190"/>
    </location>
</feature>
<keyword evidence="2" id="KW-0813">Transport</keyword>
<dbReference type="PIRSF" id="PIRSF006603">
    <property type="entry name" value="DinF"/>
    <property type="match status" value="1"/>
</dbReference>
<organism evidence="8 9">
    <name type="scientific">Absicoccus intestinalis</name>
    <dbReference type="NCBI Taxonomy" id="2926319"/>
    <lineage>
        <taxon>Bacteria</taxon>
        <taxon>Bacillati</taxon>
        <taxon>Bacillota</taxon>
        <taxon>Erysipelotrichia</taxon>
        <taxon>Erysipelotrichales</taxon>
        <taxon>Erysipelotrichaceae</taxon>
        <taxon>Absicoccus</taxon>
    </lineage>
</organism>
<comment type="caution">
    <text evidence="8">The sequence shown here is derived from an EMBL/GenBank/DDBJ whole genome shotgun (WGS) entry which is preliminary data.</text>
</comment>
<protein>
    <submittedName>
        <fullName evidence="8">MATE family efflux transporter</fullName>
    </submittedName>
</protein>
<comment type="subcellular location">
    <subcellularLocation>
        <location evidence="1">Cell membrane</location>
        <topology evidence="1">Multi-pass membrane protein</topology>
    </subcellularLocation>
</comment>
<dbReference type="NCBIfam" id="TIGR00797">
    <property type="entry name" value="matE"/>
    <property type="match status" value="1"/>
</dbReference>
<dbReference type="InterPro" id="IPR052031">
    <property type="entry name" value="Membrane_Transporter-Flippase"/>
</dbReference>
<dbReference type="InterPro" id="IPR002528">
    <property type="entry name" value="MATE_fam"/>
</dbReference>
<dbReference type="RefSeq" id="WP_320325508.1">
    <property type="nucleotide sequence ID" value="NZ_JALBUS010000006.1"/>
</dbReference>
<evidence type="ECO:0000313" key="8">
    <source>
        <dbReference type="EMBL" id="MDX8417212.1"/>
    </source>
</evidence>
<name>A0ABU4WL04_9FIRM</name>
<dbReference type="Proteomes" id="UP001285244">
    <property type="component" value="Unassembled WGS sequence"/>
</dbReference>
<keyword evidence="3" id="KW-1003">Cell membrane</keyword>
<feature type="transmembrane region" description="Helical" evidence="7">
    <location>
        <begin position="196"/>
        <end position="218"/>
    </location>
</feature>
<feature type="transmembrane region" description="Helical" evidence="7">
    <location>
        <begin position="391"/>
        <end position="413"/>
    </location>
</feature>
<proteinExistence type="predicted"/>
<keyword evidence="5 7" id="KW-1133">Transmembrane helix</keyword>
<feature type="transmembrane region" description="Helical" evidence="7">
    <location>
        <begin position="137"/>
        <end position="157"/>
    </location>
</feature>
<dbReference type="Pfam" id="PF01554">
    <property type="entry name" value="MatE"/>
    <property type="match status" value="2"/>
</dbReference>
<dbReference type="PANTHER" id="PTHR43549:SF3">
    <property type="entry name" value="MULTIDRUG RESISTANCE PROTEIN YPNP-RELATED"/>
    <property type="match status" value="1"/>
</dbReference>
<keyword evidence="4 7" id="KW-0812">Transmembrane</keyword>
<reference evidence="8 9" key="1">
    <citation type="submission" date="2022-03" db="EMBL/GenBank/DDBJ databases">
        <title>Novel taxa within the pig intestine.</title>
        <authorList>
            <person name="Wylensek D."/>
            <person name="Bishof K."/>
            <person name="Afrizal A."/>
            <person name="Clavel T."/>
        </authorList>
    </citation>
    <scope>NUCLEOTIDE SEQUENCE [LARGE SCALE GENOMIC DNA]</scope>
    <source>
        <strain evidence="8 9">Cla-KB-P134</strain>
    </source>
</reference>
<dbReference type="CDD" id="cd13138">
    <property type="entry name" value="MATE_yoeA_like"/>
    <property type="match status" value="1"/>
</dbReference>
<gene>
    <name evidence="8" type="ORF">MOZ64_05070</name>
</gene>
<dbReference type="EMBL" id="JALBUS010000006">
    <property type="protein sequence ID" value="MDX8417212.1"/>
    <property type="molecule type" value="Genomic_DNA"/>
</dbReference>
<feature type="transmembrane region" description="Helical" evidence="7">
    <location>
        <begin position="284"/>
        <end position="307"/>
    </location>
</feature>
<evidence type="ECO:0000256" key="6">
    <source>
        <dbReference type="ARBA" id="ARBA00023136"/>
    </source>
</evidence>
<evidence type="ECO:0000256" key="4">
    <source>
        <dbReference type="ARBA" id="ARBA00022692"/>
    </source>
</evidence>
<evidence type="ECO:0000256" key="3">
    <source>
        <dbReference type="ARBA" id="ARBA00022475"/>
    </source>
</evidence>
<feature type="transmembrane region" description="Helical" evidence="7">
    <location>
        <begin position="239"/>
        <end position="264"/>
    </location>
</feature>
<keyword evidence="6 7" id="KW-0472">Membrane</keyword>
<evidence type="ECO:0000256" key="7">
    <source>
        <dbReference type="SAM" id="Phobius"/>
    </source>
</evidence>
<evidence type="ECO:0000256" key="5">
    <source>
        <dbReference type="ARBA" id="ARBA00022989"/>
    </source>
</evidence>
<feature type="transmembrane region" description="Helical" evidence="7">
    <location>
        <begin position="419"/>
        <end position="438"/>
    </location>
</feature>
<evidence type="ECO:0000256" key="2">
    <source>
        <dbReference type="ARBA" id="ARBA00022448"/>
    </source>
</evidence>
<dbReference type="PANTHER" id="PTHR43549">
    <property type="entry name" value="MULTIDRUG RESISTANCE PROTEIN YPNP-RELATED"/>
    <property type="match status" value="1"/>
</dbReference>
<feature type="transmembrane region" description="Helical" evidence="7">
    <location>
        <begin position="319"/>
        <end position="338"/>
    </location>
</feature>
<feature type="transmembrane region" description="Helical" evidence="7">
    <location>
        <begin position="95"/>
        <end position="117"/>
    </location>
</feature>
<accession>A0ABU4WL04</accession>
<feature type="transmembrane region" description="Helical" evidence="7">
    <location>
        <begin position="61"/>
        <end position="83"/>
    </location>
</feature>
<sequence length="448" mass="49166">MENKHAINMLEGSIYKNLCIIAIPIALSNILQQLFNASDTAVVGHFASSQAMAAVGSNAPVINMIVTFFTGLSIGANIIIARCIGAKEEDQANEVLHTSFVLAIISGFLMLIIGQIIAKPVLHILNTPTDVIDMATLYLRIYFCGMPFLMIYDFGSAVLRSIGDTKRPLFFLIIAGIVNVCLNLVFVLGFHRNADGVALATTLANGLSSFLIFHTLIHEQGMLHLDIHKLGIQKEHLRAILWIGLPAGLQGLIFSISNVVIQAAVNHFGSACVAGNAAALNFEYICYFIVYGFTQATMTFISQNYAAKNYARCRKTTRTSWLCAFGFTALISITFFLLKRPLLGLFTTDAQVIYYANIRMAYIALLEPLTSLYEIPGGSLRGIGHSLEPTIFTLIGSCVLRIVYISLAHAAFAHFSQVVIIYPISWIITGLAVILLYFKVTKEEYVEM</sequence>
<keyword evidence="9" id="KW-1185">Reference proteome</keyword>
<evidence type="ECO:0000313" key="9">
    <source>
        <dbReference type="Proteomes" id="UP001285244"/>
    </source>
</evidence>
<dbReference type="InterPro" id="IPR048279">
    <property type="entry name" value="MdtK-like"/>
</dbReference>